<keyword evidence="5" id="KW-1185">Reference proteome</keyword>
<feature type="transmembrane region" description="Helical" evidence="2">
    <location>
        <begin position="65"/>
        <end position="85"/>
    </location>
</feature>
<dbReference type="OrthoDB" id="9813903at2"/>
<dbReference type="EC" id="2.7.7.65" evidence="1"/>
<dbReference type="GO" id="GO:0005886">
    <property type="term" value="C:plasma membrane"/>
    <property type="evidence" value="ECO:0007669"/>
    <property type="project" value="TreeGrafter"/>
</dbReference>
<feature type="transmembrane region" description="Helical" evidence="2">
    <location>
        <begin position="92"/>
        <end position="108"/>
    </location>
</feature>
<keyword evidence="2" id="KW-1133">Transmembrane helix</keyword>
<dbReference type="CDD" id="cd01949">
    <property type="entry name" value="GGDEF"/>
    <property type="match status" value="1"/>
</dbReference>
<dbReference type="Proteomes" id="UP000430120">
    <property type="component" value="Unassembled WGS sequence"/>
</dbReference>
<dbReference type="NCBIfam" id="TIGR00254">
    <property type="entry name" value="GGDEF"/>
    <property type="match status" value="1"/>
</dbReference>
<evidence type="ECO:0000256" key="1">
    <source>
        <dbReference type="ARBA" id="ARBA00012528"/>
    </source>
</evidence>
<keyword evidence="2" id="KW-0812">Transmembrane</keyword>
<dbReference type="RefSeq" id="WP_151124395.1">
    <property type="nucleotide sequence ID" value="NZ_CP088082.1"/>
</dbReference>
<feature type="transmembrane region" description="Helical" evidence="2">
    <location>
        <begin position="193"/>
        <end position="212"/>
    </location>
</feature>
<dbReference type="EMBL" id="VZPB01000026">
    <property type="protein sequence ID" value="KAB0581217.1"/>
    <property type="molecule type" value="Genomic_DNA"/>
</dbReference>
<reference evidence="4 5" key="1">
    <citation type="submission" date="2019-09" db="EMBL/GenBank/DDBJ databases">
        <title>Draft genome sequences of 48 bacterial type strains from the CCUG.</title>
        <authorList>
            <person name="Tunovic T."/>
            <person name="Pineiro-Iglesias B."/>
            <person name="Unosson C."/>
            <person name="Inganas E."/>
            <person name="Ohlen M."/>
            <person name="Cardew S."/>
            <person name="Jensie-Markopoulos S."/>
            <person name="Salva-Serra F."/>
            <person name="Jaen-Luchoro D."/>
            <person name="Karlsson R."/>
            <person name="Svensson-Stadler L."/>
            <person name="Chun J."/>
            <person name="Moore E."/>
        </authorList>
    </citation>
    <scope>NUCLEOTIDE SEQUENCE [LARGE SCALE GENOMIC DNA]</scope>
    <source>
        <strain evidence="4 5">CCUG 30977</strain>
    </source>
</reference>
<name>A0A643FAP1_IDEDE</name>
<proteinExistence type="predicted"/>
<dbReference type="InterPro" id="IPR029787">
    <property type="entry name" value="Nucleotide_cyclase"/>
</dbReference>
<dbReference type="PROSITE" id="PS50887">
    <property type="entry name" value="GGDEF"/>
    <property type="match status" value="1"/>
</dbReference>
<gene>
    <name evidence="4" type="ORF">F7Q92_12060</name>
</gene>
<dbReference type="PANTHER" id="PTHR45138">
    <property type="entry name" value="REGULATORY COMPONENTS OF SENSORY TRANSDUCTION SYSTEM"/>
    <property type="match status" value="1"/>
</dbReference>
<dbReference type="InterPro" id="IPR000160">
    <property type="entry name" value="GGDEF_dom"/>
</dbReference>
<dbReference type="InterPro" id="IPR043128">
    <property type="entry name" value="Rev_trsase/Diguanyl_cyclase"/>
</dbReference>
<comment type="caution">
    <text evidence="4">The sequence shown here is derived from an EMBL/GenBank/DDBJ whole genome shotgun (WGS) entry which is preliminary data.</text>
</comment>
<evidence type="ECO:0000259" key="3">
    <source>
        <dbReference type="PROSITE" id="PS50887"/>
    </source>
</evidence>
<evidence type="ECO:0000313" key="5">
    <source>
        <dbReference type="Proteomes" id="UP000430120"/>
    </source>
</evidence>
<dbReference type="Gene3D" id="3.30.70.270">
    <property type="match status" value="1"/>
</dbReference>
<organism evidence="4 5">
    <name type="scientific">Ideonella dechloratans</name>
    <dbReference type="NCBI Taxonomy" id="36863"/>
    <lineage>
        <taxon>Bacteria</taxon>
        <taxon>Pseudomonadati</taxon>
        <taxon>Pseudomonadota</taxon>
        <taxon>Betaproteobacteria</taxon>
        <taxon>Burkholderiales</taxon>
        <taxon>Sphaerotilaceae</taxon>
        <taxon>Ideonella</taxon>
    </lineage>
</organism>
<sequence length="398" mass="42478">MEVHLALTLALVQLGLFALCWLLVAVLMPGERRPALLFLASIGSDALTAWLQVSQAGSLSPVASWLMGLSLLSATLVSAGAEAFVAGRVRHVRAWLALLGAGTAAAWWPLPQTLSEVGPLAVYQGSFLLLLGLPLLWLRQPLRQEFGRYGALPLLPFGLMALAVLAFLVHLALDPADATRSFASRSDHGASSLIPFVISSGLFHISWLGMMLGRQVVRAHSAARIDSLTGVLRRGAFEAECEALLALARRLGQPATLVFLDIDHFKRINDLGGHAAGDQVLRRLGRLLQDTLRSTDRCGRWGGEEFVILLPGQDRARADATLQRLTQSLARAAIPVPDGCAALTVSIGYAVWTPGSAMDPRQLMAQADAAMYEAKRRGRNTLVGPGAMPTGAEVVTPG</sequence>
<dbReference type="GO" id="GO:1902201">
    <property type="term" value="P:negative regulation of bacterial-type flagellum-dependent cell motility"/>
    <property type="evidence" value="ECO:0007669"/>
    <property type="project" value="TreeGrafter"/>
</dbReference>
<feature type="domain" description="GGDEF" evidence="3">
    <location>
        <begin position="253"/>
        <end position="387"/>
    </location>
</feature>
<dbReference type="GO" id="GO:0043709">
    <property type="term" value="P:cell adhesion involved in single-species biofilm formation"/>
    <property type="evidence" value="ECO:0007669"/>
    <property type="project" value="TreeGrafter"/>
</dbReference>
<evidence type="ECO:0000313" key="4">
    <source>
        <dbReference type="EMBL" id="KAB0581217.1"/>
    </source>
</evidence>
<dbReference type="PANTHER" id="PTHR45138:SF24">
    <property type="entry name" value="DIGUANYLATE CYCLASE DGCC-RELATED"/>
    <property type="match status" value="1"/>
</dbReference>
<keyword evidence="2" id="KW-0472">Membrane</keyword>
<dbReference type="InterPro" id="IPR050469">
    <property type="entry name" value="Diguanylate_Cyclase"/>
</dbReference>
<accession>A0A643FAP1</accession>
<dbReference type="GO" id="GO:0052621">
    <property type="term" value="F:diguanylate cyclase activity"/>
    <property type="evidence" value="ECO:0007669"/>
    <property type="project" value="UniProtKB-EC"/>
</dbReference>
<evidence type="ECO:0000256" key="2">
    <source>
        <dbReference type="SAM" id="Phobius"/>
    </source>
</evidence>
<dbReference type="AlphaFoldDB" id="A0A643FAP1"/>
<dbReference type="Pfam" id="PF00990">
    <property type="entry name" value="GGDEF"/>
    <property type="match status" value="1"/>
</dbReference>
<dbReference type="SMART" id="SM00267">
    <property type="entry name" value="GGDEF"/>
    <property type="match status" value="1"/>
</dbReference>
<dbReference type="FunFam" id="3.30.70.270:FF:000001">
    <property type="entry name" value="Diguanylate cyclase domain protein"/>
    <property type="match status" value="1"/>
</dbReference>
<feature type="transmembrane region" description="Helical" evidence="2">
    <location>
        <begin position="6"/>
        <end position="28"/>
    </location>
</feature>
<feature type="transmembrane region" description="Helical" evidence="2">
    <location>
        <begin position="120"/>
        <end position="138"/>
    </location>
</feature>
<dbReference type="SUPFAM" id="SSF55073">
    <property type="entry name" value="Nucleotide cyclase"/>
    <property type="match status" value="1"/>
</dbReference>
<feature type="transmembrane region" description="Helical" evidence="2">
    <location>
        <begin position="150"/>
        <end position="173"/>
    </location>
</feature>
<protein>
    <recommendedName>
        <fullName evidence="1">diguanylate cyclase</fullName>
        <ecNumber evidence="1">2.7.7.65</ecNumber>
    </recommendedName>
</protein>
<feature type="transmembrane region" description="Helical" evidence="2">
    <location>
        <begin position="35"/>
        <end position="53"/>
    </location>
</feature>